<dbReference type="InterPro" id="IPR003029">
    <property type="entry name" value="S1_domain"/>
</dbReference>
<accession>A0A520KQT7</accession>
<dbReference type="PANTHER" id="PTHR10602:SF0">
    <property type="entry name" value="EUKARYOTIC TRANSLATION INITIATION FACTOR 2 SUBUNIT 1"/>
    <property type="match status" value="1"/>
</dbReference>
<dbReference type="InterPro" id="IPR024054">
    <property type="entry name" value="TIF2_asu_middle_sf"/>
</dbReference>
<evidence type="ECO:0000313" key="12">
    <source>
        <dbReference type="Proteomes" id="UP000317158"/>
    </source>
</evidence>
<dbReference type="EMBL" id="RXIF01000012">
    <property type="protein sequence ID" value="RZN63942.1"/>
    <property type="molecule type" value="Genomic_DNA"/>
</dbReference>
<evidence type="ECO:0000256" key="1">
    <source>
        <dbReference type="ARBA" id="ARBA00003323"/>
    </source>
</evidence>
<proteinExistence type="inferred from homology"/>
<evidence type="ECO:0000256" key="5">
    <source>
        <dbReference type="ARBA" id="ARBA00022540"/>
    </source>
</evidence>
<evidence type="ECO:0000256" key="4">
    <source>
        <dbReference type="ARBA" id="ARBA00013678"/>
    </source>
</evidence>
<dbReference type="Gene3D" id="3.30.70.1130">
    <property type="entry name" value="EIF_2_alpha"/>
    <property type="match status" value="1"/>
</dbReference>
<protein>
    <recommendedName>
        <fullName evidence="4">Translation initiation factor 2 subunit alpha</fullName>
    </recommendedName>
    <alternativeName>
        <fullName evidence="8">aIF2-alpha</fullName>
    </alternativeName>
    <alternativeName>
        <fullName evidence="9">eIF-2-alpha</fullName>
    </alternativeName>
</protein>
<organism evidence="11 12">
    <name type="scientific">Methanoliparum thermophilum</name>
    <dbReference type="NCBI Taxonomy" id="2491083"/>
    <lineage>
        <taxon>Archaea</taxon>
        <taxon>Methanobacteriati</taxon>
        <taxon>Methanobacteriota</taxon>
        <taxon>Candidatus Methanoliparia</taxon>
        <taxon>Candidatus Methanoliparales</taxon>
        <taxon>Candidatus Methanoliparaceae</taxon>
        <taxon>Candidatus Methanoliparum</taxon>
    </lineage>
</organism>
<dbReference type="Gene3D" id="1.10.150.190">
    <property type="entry name" value="Translation initiation factor 2, subunit 1, domain 2"/>
    <property type="match status" value="1"/>
</dbReference>
<keyword evidence="5 11" id="KW-0396">Initiation factor</keyword>
<evidence type="ECO:0000256" key="9">
    <source>
        <dbReference type="ARBA" id="ARBA00033333"/>
    </source>
</evidence>
<dbReference type="PANTHER" id="PTHR10602">
    <property type="entry name" value="EUKARYOTIC TRANSLATION INITIATION FACTOR 2 SUBUNIT 1"/>
    <property type="match status" value="1"/>
</dbReference>
<evidence type="ECO:0000256" key="6">
    <source>
        <dbReference type="ARBA" id="ARBA00022884"/>
    </source>
</evidence>
<dbReference type="SUPFAM" id="SSF116742">
    <property type="entry name" value="eIF2alpha middle domain-like"/>
    <property type="match status" value="1"/>
</dbReference>
<dbReference type="GO" id="GO:0003743">
    <property type="term" value="F:translation initiation factor activity"/>
    <property type="evidence" value="ECO:0007669"/>
    <property type="project" value="UniProtKB-KW"/>
</dbReference>
<gene>
    <name evidence="11" type="ORF">EF806_06155</name>
</gene>
<dbReference type="Proteomes" id="UP000317158">
    <property type="component" value="Unassembled WGS sequence"/>
</dbReference>
<keyword evidence="6" id="KW-0694">RNA-binding</keyword>
<dbReference type="InterPro" id="IPR011488">
    <property type="entry name" value="TIF_2_asu"/>
</dbReference>
<comment type="subunit">
    <text evidence="3">Heterotrimer composed of an alpha, a beta and a gamma chain.</text>
</comment>
<dbReference type="FunFam" id="2.40.50.140:FF:000015">
    <property type="entry name" value="Eukaryotic translation initiation factor 2 subunit alpha"/>
    <property type="match status" value="1"/>
</dbReference>
<dbReference type="SUPFAM" id="SSF50249">
    <property type="entry name" value="Nucleic acid-binding proteins"/>
    <property type="match status" value="1"/>
</dbReference>
<evidence type="ECO:0000256" key="3">
    <source>
        <dbReference type="ARBA" id="ARBA00011243"/>
    </source>
</evidence>
<dbReference type="NCBIfam" id="NF003064">
    <property type="entry name" value="PRK03987.1-4"/>
    <property type="match status" value="1"/>
</dbReference>
<evidence type="ECO:0000256" key="2">
    <source>
        <dbReference type="ARBA" id="ARBA00007223"/>
    </source>
</evidence>
<dbReference type="AlphaFoldDB" id="A0A520KQT7"/>
<comment type="function">
    <text evidence="1">eIF-2 functions in the early steps of protein synthesis by forming a ternary complex with GTP and initiator tRNA.</text>
</comment>
<reference evidence="11 12" key="1">
    <citation type="journal article" date="2019" name="Nat. Microbiol.">
        <title>Wide diversity of methane and short-chain alkane metabolisms in uncultured archaea.</title>
        <authorList>
            <person name="Borrel G."/>
            <person name="Adam P.S."/>
            <person name="McKay L.J."/>
            <person name="Chen L.X."/>
            <person name="Sierra-Garcia I.N."/>
            <person name="Sieber C.M."/>
            <person name="Letourneur Q."/>
            <person name="Ghozlane A."/>
            <person name="Andersen G.L."/>
            <person name="Li W.J."/>
            <person name="Hallam S.J."/>
            <person name="Muyzer G."/>
            <person name="de Oliveira V.M."/>
            <person name="Inskeep W.P."/>
            <person name="Banfield J.F."/>
            <person name="Gribaldo S."/>
        </authorList>
    </citation>
    <scope>NUCLEOTIDE SEQUENCE [LARGE SCALE GENOMIC DNA]</scope>
    <source>
        <strain evidence="11">NM1a</strain>
    </source>
</reference>
<dbReference type="InterPro" id="IPR024055">
    <property type="entry name" value="TIF2_asu_C"/>
</dbReference>
<dbReference type="FunFam" id="3.30.70.1130:FF:000002">
    <property type="entry name" value="Translation initiation factor 2 subunit alpha"/>
    <property type="match status" value="1"/>
</dbReference>
<dbReference type="GO" id="GO:0043022">
    <property type="term" value="F:ribosome binding"/>
    <property type="evidence" value="ECO:0007669"/>
    <property type="project" value="TreeGrafter"/>
</dbReference>
<comment type="similarity">
    <text evidence="2">Belongs to the eIF-2-alpha family.</text>
</comment>
<feature type="domain" description="S1 motif" evidence="10">
    <location>
        <begin position="10"/>
        <end position="81"/>
    </location>
</feature>
<evidence type="ECO:0000259" key="10">
    <source>
        <dbReference type="PROSITE" id="PS50126"/>
    </source>
</evidence>
<sequence length="261" mass="29924">MLKDKWPEVGELVVGVVSRVEDFGAFVELDDFGKKKGLIHISEIAPGWIRHIRDHVKEGERVVCKVLEVDPNRGRIELSLKDVNEHQARERMHIWKNEQKAIKWLGLIAKKLGKDKDSFVEEIGQKLYDHFSGIYYAFDEAFEKGRKAFDKLDIDEEIIDEILATAQTNIKTPLMKISTQVMLSTIHPEGIEIIKKALKSAKRVTRRKDLTLDIRYIGAPRYLIVVESADYKNAEKILKKAADKAIEIIKMNEGEGYIIKA</sequence>
<dbReference type="Pfam" id="PF07541">
    <property type="entry name" value="EIF_2_alpha"/>
    <property type="match status" value="1"/>
</dbReference>
<dbReference type="PROSITE" id="PS50126">
    <property type="entry name" value="S1"/>
    <property type="match status" value="1"/>
</dbReference>
<dbReference type="CDD" id="cd04452">
    <property type="entry name" value="S1_IF2_alpha"/>
    <property type="match status" value="1"/>
</dbReference>
<evidence type="ECO:0000313" key="11">
    <source>
        <dbReference type="EMBL" id="RZN63942.1"/>
    </source>
</evidence>
<dbReference type="Pfam" id="PF00575">
    <property type="entry name" value="S1"/>
    <property type="match status" value="1"/>
</dbReference>
<name>A0A520KQT7_METT2</name>
<evidence type="ECO:0000256" key="7">
    <source>
        <dbReference type="ARBA" id="ARBA00022917"/>
    </source>
</evidence>
<evidence type="ECO:0000256" key="8">
    <source>
        <dbReference type="ARBA" id="ARBA00030860"/>
    </source>
</evidence>
<dbReference type="SUPFAM" id="SSF110993">
    <property type="entry name" value="eIF-2-alpha, C-terminal domain"/>
    <property type="match status" value="1"/>
</dbReference>
<comment type="caution">
    <text evidence="11">The sequence shown here is derived from an EMBL/GenBank/DDBJ whole genome shotgun (WGS) entry which is preliminary data.</text>
</comment>
<dbReference type="InterPro" id="IPR012340">
    <property type="entry name" value="NA-bd_OB-fold"/>
</dbReference>
<dbReference type="SMART" id="SM00316">
    <property type="entry name" value="S1"/>
    <property type="match status" value="1"/>
</dbReference>
<dbReference type="InterPro" id="IPR044126">
    <property type="entry name" value="S1_IF2_alpha"/>
</dbReference>
<dbReference type="NCBIfam" id="NF003062">
    <property type="entry name" value="PRK03987.1-1"/>
    <property type="match status" value="1"/>
</dbReference>
<keyword evidence="7" id="KW-0648">Protein biosynthesis</keyword>
<dbReference type="Gene3D" id="2.40.50.140">
    <property type="entry name" value="Nucleic acid-binding proteins"/>
    <property type="match status" value="1"/>
</dbReference>
<dbReference type="GO" id="GO:0003723">
    <property type="term" value="F:RNA binding"/>
    <property type="evidence" value="ECO:0007669"/>
    <property type="project" value="UniProtKB-KW"/>
</dbReference>